<keyword evidence="1" id="KW-0472">Membrane</keyword>
<protein>
    <submittedName>
        <fullName evidence="2">Uncharacterized protein</fullName>
    </submittedName>
</protein>
<keyword evidence="1" id="KW-1133">Transmembrane helix</keyword>
<feature type="transmembrane region" description="Helical" evidence="1">
    <location>
        <begin position="60"/>
        <end position="78"/>
    </location>
</feature>
<accession>A0AA40K0G2</accession>
<gene>
    <name evidence="2" type="ORF">B0T18DRAFT_420023</name>
</gene>
<evidence type="ECO:0000313" key="3">
    <source>
        <dbReference type="Proteomes" id="UP001172155"/>
    </source>
</evidence>
<name>A0AA40K0G2_9PEZI</name>
<comment type="caution">
    <text evidence="2">The sequence shown here is derived from an EMBL/GenBank/DDBJ whole genome shotgun (WGS) entry which is preliminary data.</text>
</comment>
<keyword evidence="1" id="KW-0812">Transmembrane</keyword>
<feature type="transmembrane region" description="Helical" evidence="1">
    <location>
        <begin position="20"/>
        <end position="40"/>
    </location>
</feature>
<dbReference type="AlphaFoldDB" id="A0AA40K0G2"/>
<proteinExistence type="predicted"/>
<evidence type="ECO:0000256" key="1">
    <source>
        <dbReference type="SAM" id="Phobius"/>
    </source>
</evidence>
<evidence type="ECO:0000313" key="2">
    <source>
        <dbReference type="EMBL" id="KAK0741374.1"/>
    </source>
</evidence>
<reference evidence="2" key="1">
    <citation type="submission" date="2023-06" db="EMBL/GenBank/DDBJ databases">
        <title>Genome-scale phylogeny and comparative genomics of the fungal order Sordariales.</title>
        <authorList>
            <consortium name="Lawrence Berkeley National Laboratory"/>
            <person name="Hensen N."/>
            <person name="Bonometti L."/>
            <person name="Westerberg I."/>
            <person name="Brannstrom I.O."/>
            <person name="Guillou S."/>
            <person name="Cros-Aarteil S."/>
            <person name="Calhoun S."/>
            <person name="Haridas S."/>
            <person name="Kuo A."/>
            <person name="Mondo S."/>
            <person name="Pangilinan J."/>
            <person name="Riley R."/>
            <person name="LaButti K."/>
            <person name="Andreopoulos B."/>
            <person name="Lipzen A."/>
            <person name="Chen C."/>
            <person name="Yanf M."/>
            <person name="Daum C."/>
            <person name="Ng V."/>
            <person name="Clum A."/>
            <person name="Steindorff A."/>
            <person name="Ohm R."/>
            <person name="Martin F."/>
            <person name="Silar P."/>
            <person name="Natvig D."/>
            <person name="Lalanne C."/>
            <person name="Gautier V."/>
            <person name="Ament-velasquez S.L."/>
            <person name="Kruys A."/>
            <person name="Hutchinson M.I."/>
            <person name="Powell A.J."/>
            <person name="Barry K."/>
            <person name="Miller A.N."/>
            <person name="Grigoriev I.V."/>
            <person name="Debuchy R."/>
            <person name="Gladieux P."/>
            <person name="Thoren M.H."/>
            <person name="Johannesson H."/>
        </authorList>
    </citation>
    <scope>NUCLEOTIDE SEQUENCE</scope>
    <source>
        <strain evidence="2">SMH3187-1</strain>
    </source>
</reference>
<keyword evidence="3" id="KW-1185">Reference proteome</keyword>
<dbReference type="EMBL" id="JAUKUD010000006">
    <property type="protein sequence ID" value="KAK0741374.1"/>
    <property type="molecule type" value="Genomic_DNA"/>
</dbReference>
<organism evidence="2 3">
    <name type="scientific">Schizothecium vesticola</name>
    <dbReference type="NCBI Taxonomy" id="314040"/>
    <lineage>
        <taxon>Eukaryota</taxon>
        <taxon>Fungi</taxon>
        <taxon>Dikarya</taxon>
        <taxon>Ascomycota</taxon>
        <taxon>Pezizomycotina</taxon>
        <taxon>Sordariomycetes</taxon>
        <taxon>Sordariomycetidae</taxon>
        <taxon>Sordariales</taxon>
        <taxon>Schizotheciaceae</taxon>
        <taxon>Schizothecium</taxon>
    </lineage>
</organism>
<dbReference type="Proteomes" id="UP001172155">
    <property type="component" value="Unassembled WGS sequence"/>
</dbReference>
<sequence>MDVLLGQPYFLILASGPNGAVEVVSAVDVVSISGLVIGVVRRVGTREAAYVSHDSRRGRLLLLMCWYGMALWGGRSGWHI</sequence>